<keyword evidence="3 7" id="KW-1133">Transmembrane helix</keyword>
<comment type="caution">
    <text evidence="9">The sequence shown here is derived from an EMBL/GenBank/DDBJ whole genome shotgun (WGS) entry which is preliminary data.</text>
</comment>
<dbReference type="GO" id="GO:0008610">
    <property type="term" value="P:lipid biosynthetic process"/>
    <property type="evidence" value="ECO:0007669"/>
    <property type="project" value="InterPro"/>
</dbReference>
<evidence type="ECO:0000256" key="5">
    <source>
        <dbReference type="ARBA" id="ARBA00023098"/>
    </source>
</evidence>
<accession>A0A916YT42</accession>
<name>A0A916YT42_9BACT</name>
<protein>
    <submittedName>
        <fullName evidence="9">Sterol desaturase</fullName>
    </submittedName>
</protein>
<dbReference type="GO" id="GO:0050479">
    <property type="term" value="F:glyceryl-ether monooxygenase activity"/>
    <property type="evidence" value="ECO:0007669"/>
    <property type="project" value="TreeGrafter"/>
</dbReference>
<dbReference type="GO" id="GO:0012505">
    <property type="term" value="C:endomembrane system"/>
    <property type="evidence" value="ECO:0007669"/>
    <property type="project" value="UniProtKB-SubCell"/>
</dbReference>
<dbReference type="GO" id="GO:0005506">
    <property type="term" value="F:iron ion binding"/>
    <property type="evidence" value="ECO:0007669"/>
    <property type="project" value="InterPro"/>
</dbReference>
<evidence type="ECO:0000256" key="7">
    <source>
        <dbReference type="SAM" id="Phobius"/>
    </source>
</evidence>
<evidence type="ECO:0000313" key="9">
    <source>
        <dbReference type="EMBL" id="GGD59371.1"/>
    </source>
</evidence>
<evidence type="ECO:0000259" key="8">
    <source>
        <dbReference type="Pfam" id="PF04116"/>
    </source>
</evidence>
<dbReference type="PANTHER" id="PTHR21624">
    <property type="entry name" value="STEROL DESATURASE-RELATED PROTEIN"/>
    <property type="match status" value="1"/>
</dbReference>
<dbReference type="EMBL" id="BMKK01000004">
    <property type="protein sequence ID" value="GGD59371.1"/>
    <property type="molecule type" value="Genomic_DNA"/>
</dbReference>
<feature type="transmembrane region" description="Helical" evidence="7">
    <location>
        <begin position="148"/>
        <end position="167"/>
    </location>
</feature>
<feature type="transmembrane region" description="Helical" evidence="7">
    <location>
        <begin position="48"/>
        <end position="71"/>
    </location>
</feature>
<keyword evidence="2 7" id="KW-0812">Transmembrane</keyword>
<dbReference type="InterPro" id="IPR051689">
    <property type="entry name" value="Sterol_desaturase/TMEM195"/>
</dbReference>
<dbReference type="RefSeq" id="WP_188766341.1">
    <property type="nucleotide sequence ID" value="NZ_BMKK01000004.1"/>
</dbReference>
<dbReference type="Pfam" id="PF04116">
    <property type="entry name" value="FA_hydroxylase"/>
    <property type="match status" value="1"/>
</dbReference>
<evidence type="ECO:0000313" key="10">
    <source>
        <dbReference type="Proteomes" id="UP000609064"/>
    </source>
</evidence>
<keyword evidence="4" id="KW-0560">Oxidoreductase</keyword>
<dbReference type="AlphaFoldDB" id="A0A916YT42"/>
<sequence length="287" mass="33777">MQTIIEYFNSAPDSHRILLLTLSFFILWNLENIINLRNEPNRLKHLRLNATFMITAAPVQFLLGILMNFTLRWTKAHQFGIFHRYTIKNPLLLFIATFFFLDFCEYAYHVLMHKVKTLWRFHLVHHADTELDVSTTLREHPGETTIRLLFTTLWVFIGGVSLWTLIFRQFIQIVSNVIAHANFRIPEKSDRLISLLLVTPNFHHVHHHYLQPYTDKNYGDVLSVWDRIFGTYAHLPKEKVIFGVDTHFQTCKINTFGKLLRLPMVYIKSTRSGSLVDANQEKDLIDV</sequence>
<organism evidence="9 10">
    <name type="scientific">Emticicia aquatilis</name>
    <dbReference type="NCBI Taxonomy" id="1537369"/>
    <lineage>
        <taxon>Bacteria</taxon>
        <taxon>Pseudomonadati</taxon>
        <taxon>Bacteroidota</taxon>
        <taxon>Cytophagia</taxon>
        <taxon>Cytophagales</taxon>
        <taxon>Leadbetterellaceae</taxon>
        <taxon>Emticicia</taxon>
    </lineage>
</organism>
<feature type="transmembrane region" description="Helical" evidence="7">
    <location>
        <begin position="91"/>
        <end position="111"/>
    </location>
</feature>
<keyword evidence="10" id="KW-1185">Reference proteome</keyword>
<evidence type="ECO:0000256" key="1">
    <source>
        <dbReference type="ARBA" id="ARBA00004127"/>
    </source>
</evidence>
<feature type="domain" description="Fatty acid hydroxylase" evidence="8">
    <location>
        <begin position="95"/>
        <end position="231"/>
    </location>
</feature>
<dbReference type="PANTHER" id="PTHR21624:SF1">
    <property type="entry name" value="ALKYLGLYCEROL MONOOXYGENASE"/>
    <property type="match status" value="1"/>
</dbReference>
<evidence type="ECO:0000256" key="4">
    <source>
        <dbReference type="ARBA" id="ARBA00023002"/>
    </source>
</evidence>
<keyword evidence="5" id="KW-0443">Lipid metabolism</keyword>
<evidence type="ECO:0000256" key="6">
    <source>
        <dbReference type="ARBA" id="ARBA00023136"/>
    </source>
</evidence>
<reference evidence="9" key="1">
    <citation type="journal article" date="2014" name="Int. J. Syst. Evol. Microbiol.">
        <title>Complete genome sequence of Corynebacterium casei LMG S-19264T (=DSM 44701T), isolated from a smear-ripened cheese.</title>
        <authorList>
            <consortium name="US DOE Joint Genome Institute (JGI-PGF)"/>
            <person name="Walter F."/>
            <person name="Albersmeier A."/>
            <person name="Kalinowski J."/>
            <person name="Ruckert C."/>
        </authorList>
    </citation>
    <scope>NUCLEOTIDE SEQUENCE</scope>
    <source>
        <strain evidence="9">CGMCC 1.15958</strain>
    </source>
</reference>
<proteinExistence type="predicted"/>
<dbReference type="Proteomes" id="UP000609064">
    <property type="component" value="Unassembled WGS sequence"/>
</dbReference>
<dbReference type="InterPro" id="IPR006694">
    <property type="entry name" value="Fatty_acid_hydroxylase"/>
</dbReference>
<evidence type="ECO:0000256" key="3">
    <source>
        <dbReference type="ARBA" id="ARBA00022989"/>
    </source>
</evidence>
<reference evidence="9" key="2">
    <citation type="submission" date="2020-09" db="EMBL/GenBank/DDBJ databases">
        <authorList>
            <person name="Sun Q."/>
            <person name="Zhou Y."/>
        </authorList>
    </citation>
    <scope>NUCLEOTIDE SEQUENCE</scope>
    <source>
        <strain evidence="9">CGMCC 1.15958</strain>
    </source>
</reference>
<gene>
    <name evidence="9" type="ORF">GCM10011514_24160</name>
</gene>
<feature type="transmembrane region" description="Helical" evidence="7">
    <location>
        <begin position="17"/>
        <end position="36"/>
    </location>
</feature>
<comment type="subcellular location">
    <subcellularLocation>
        <location evidence="1">Endomembrane system</location>
        <topology evidence="1">Multi-pass membrane protein</topology>
    </subcellularLocation>
</comment>
<evidence type="ECO:0000256" key="2">
    <source>
        <dbReference type="ARBA" id="ARBA00022692"/>
    </source>
</evidence>
<dbReference type="GO" id="GO:0006643">
    <property type="term" value="P:membrane lipid metabolic process"/>
    <property type="evidence" value="ECO:0007669"/>
    <property type="project" value="TreeGrafter"/>
</dbReference>
<dbReference type="GO" id="GO:0016020">
    <property type="term" value="C:membrane"/>
    <property type="evidence" value="ECO:0007669"/>
    <property type="project" value="GOC"/>
</dbReference>
<keyword evidence="6 7" id="KW-0472">Membrane</keyword>